<feature type="chain" id="PRO_5002798466" description="Group XV phospholipase A2" evidence="1">
    <location>
        <begin position="22"/>
        <end position="462"/>
    </location>
</feature>
<dbReference type="KEGG" id="tad:TRIADDRAFT_59600"/>
<protein>
    <recommendedName>
        <fullName evidence="4">Group XV phospholipase A2</fullName>
    </recommendedName>
</protein>
<sequence>MKSFDIITLTMLTLAVGAVNADMGNWKDLYTERGKDAFVNKMKEPYIKYQNEEKNPLRSPSVRSFINKLKASNKKKMYPVMLVTALLGAQLEAKLDRKSVPYFYCKKKSKWELIWVNIEDFLPFIIDCWEDNIKLKYDAVTHVYSPAAEGVQVRVRTGIENIRFIDPSGLLKSLTGEYNTIINALESIGYQQNKNLIAAPYDWRVGADSYYLPNGIFHNLKKMIEGAYANNSNTPVVCVAESLGNPVLTLFLNTYVSEAWKAKYIKSYIALAGVFAGAGQTVAGVLSPILDGLPDFIDPNIIRTLARSFGSIAWLFPNAKYWKDYVFLSTPTRNYTASDIGALLEQQSLHGVYEMYLNNKDLTTLQAPNVTVYCWHGIGVKTPNIFQYDSDNFDQKPKVIEVDGDGRVPLPSLQVCRRWKDEQSQPVSYRSLPGVTHVGILSNERVVLDILSVATGGQPFSD</sequence>
<evidence type="ECO:0000313" key="3">
    <source>
        <dbReference type="Proteomes" id="UP000009022"/>
    </source>
</evidence>
<dbReference type="OrthoDB" id="190846at2759"/>
<dbReference type="Proteomes" id="UP000009022">
    <property type="component" value="Unassembled WGS sequence"/>
</dbReference>
<proteinExistence type="predicted"/>
<keyword evidence="3" id="KW-1185">Reference proteome</keyword>
<organism evidence="2 3">
    <name type="scientific">Trichoplax adhaerens</name>
    <name type="common">Trichoplax reptans</name>
    <dbReference type="NCBI Taxonomy" id="10228"/>
    <lineage>
        <taxon>Eukaryota</taxon>
        <taxon>Metazoa</taxon>
        <taxon>Placozoa</taxon>
        <taxon>Uniplacotomia</taxon>
        <taxon>Trichoplacea</taxon>
        <taxon>Trichoplacidae</taxon>
        <taxon>Trichoplax</taxon>
    </lineage>
</organism>
<evidence type="ECO:0008006" key="4">
    <source>
        <dbReference type="Google" id="ProtNLM"/>
    </source>
</evidence>
<dbReference type="InterPro" id="IPR003386">
    <property type="entry name" value="LACT/PDAT_acylTrfase"/>
</dbReference>
<dbReference type="GO" id="GO:0008374">
    <property type="term" value="F:O-acyltransferase activity"/>
    <property type="evidence" value="ECO:0007669"/>
    <property type="project" value="InterPro"/>
</dbReference>
<dbReference type="PANTHER" id="PTHR11440">
    <property type="entry name" value="LECITHIN-CHOLESTEROL ACYLTRANSFERASE-RELATED"/>
    <property type="match status" value="1"/>
</dbReference>
<dbReference type="EMBL" id="DS985251">
    <property type="protein sequence ID" value="EDV22034.1"/>
    <property type="molecule type" value="Genomic_DNA"/>
</dbReference>
<dbReference type="RefSeq" id="XP_002115671.1">
    <property type="nucleotide sequence ID" value="XM_002115635.1"/>
</dbReference>
<accession>B3S5F8</accession>
<dbReference type="CTD" id="6756755"/>
<dbReference type="FunCoup" id="B3S5F8">
    <property type="interactions" value="588"/>
</dbReference>
<dbReference type="eggNOG" id="KOG2369">
    <property type="taxonomic scope" value="Eukaryota"/>
</dbReference>
<dbReference type="AlphaFoldDB" id="B3S5F8"/>
<reference evidence="2 3" key="1">
    <citation type="journal article" date="2008" name="Nature">
        <title>The Trichoplax genome and the nature of placozoans.</title>
        <authorList>
            <person name="Srivastava M."/>
            <person name="Begovic E."/>
            <person name="Chapman J."/>
            <person name="Putnam N.H."/>
            <person name="Hellsten U."/>
            <person name="Kawashima T."/>
            <person name="Kuo A."/>
            <person name="Mitros T."/>
            <person name="Salamov A."/>
            <person name="Carpenter M.L."/>
            <person name="Signorovitch A.Y."/>
            <person name="Moreno M.A."/>
            <person name="Kamm K."/>
            <person name="Grimwood J."/>
            <person name="Schmutz J."/>
            <person name="Shapiro H."/>
            <person name="Grigoriev I.V."/>
            <person name="Buss L.W."/>
            <person name="Schierwater B."/>
            <person name="Dellaporta S.L."/>
            <person name="Rokhsar D.S."/>
        </authorList>
    </citation>
    <scope>NUCLEOTIDE SEQUENCE [LARGE SCALE GENOMIC DNA]</scope>
    <source>
        <strain evidence="2 3">Grell-BS-1999</strain>
    </source>
</reference>
<keyword evidence="1" id="KW-0732">Signal</keyword>
<dbReference type="STRING" id="10228.B3S5F8"/>
<dbReference type="SUPFAM" id="SSF53474">
    <property type="entry name" value="alpha/beta-Hydrolases"/>
    <property type="match status" value="1"/>
</dbReference>
<gene>
    <name evidence="2" type="ORF">TRIADDRAFT_59600</name>
</gene>
<dbReference type="GeneID" id="6756755"/>
<dbReference type="PhylomeDB" id="B3S5F8"/>
<evidence type="ECO:0000313" key="2">
    <source>
        <dbReference type="EMBL" id="EDV22034.1"/>
    </source>
</evidence>
<dbReference type="Pfam" id="PF02450">
    <property type="entry name" value="LCAT"/>
    <property type="match status" value="2"/>
</dbReference>
<dbReference type="HOGENOM" id="CLU_037070_1_1_1"/>
<dbReference type="GO" id="GO:0006629">
    <property type="term" value="P:lipid metabolic process"/>
    <property type="evidence" value="ECO:0000318"/>
    <property type="project" value="GO_Central"/>
</dbReference>
<evidence type="ECO:0000256" key="1">
    <source>
        <dbReference type="SAM" id="SignalP"/>
    </source>
</evidence>
<dbReference type="Gene3D" id="3.40.50.1820">
    <property type="entry name" value="alpha/beta hydrolase"/>
    <property type="match status" value="1"/>
</dbReference>
<name>B3S5F8_TRIAD</name>
<dbReference type="OMA" id="GWHRVTA"/>
<feature type="signal peptide" evidence="1">
    <location>
        <begin position="1"/>
        <end position="21"/>
    </location>
</feature>
<dbReference type="InterPro" id="IPR029058">
    <property type="entry name" value="AB_hydrolase_fold"/>
</dbReference>
<dbReference type="InParanoid" id="B3S5F8"/>